<sequence length="69" mass="7845">MVGSSDNALSHSYIIQKKAIVNKLSFIFKNDKDIIVRRTKKARGQLPITCGPIPSLRVGRYDGRLFLWL</sequence>
<protein>
    <submittedName>
        <fullName evidence="1">Uncharacterized protein</fullName>
    </submittedName>
</protein>
<proteinExistence type="predicted"/>
<accession>A0A415EV40</accession>
<reference evidence="1 2" key="1">
    <citation type="submission" date="2018-08" db="EMBL/GenBank/DDBJ databases">
        <title>A genome reference for cultivated species of the human gut microbiota.</title>
        <authorList>
            <person name="Zou Y."/>
            <person name="Xue W."/>
            <person name="Luo G."/>
        </authorList>
    </citation>
    <scope>NUCLEOTIDE SEQUENCE [LARGE SCALE GENOMIC DNA]</scope>
    <source>
        <strain evidence="1 2">AF48-16</strain>
    </source>
</reference>
<evidence type="ECO:0000313" key="2">
    <source>
        <dbReference type="Proteomes" id="UP000286288"/>
    </source>
</evidence>
<gene>
    <name evidence="1" type="ORF">DW084_04615</name>
</gene>
<dbReference type="Proteomes" id="UP000286288">
    <property type="component" value="Unassembled WGS sequence"/>
</dbReference>
<evidence type="ECO:0000313" key="1">
    <source>
        <dbReference type="EMBL" id="RHK07163.1"/>
    </source>
</evidence>
<dbReference type="EMBL" id="QRMZ01000005">
    <property type="protein sequence ID" value="RHK07163.1"/>
    <property type="molecule type" value="Genomic_DNA"/>
</dbReference>
<comment type="caution">
    <text evidence="1">The sequence shown here is derived from an EMBL/GenBank/DDBJ whole genome shotgun (WGS) entry which is preliminary data.</text>
</comment>
<organism evidence="1 2">
    <name type="scientific">Enterococcus casseliflavus</name>
    <name type="common">Enterococcus flavescens</name>
    <dbReference type="NCBI Taxonomy" id="37734"/>
    <lineage>
        <taxon>Bacteria</taxon>
        <taxon>Bacillati</taxon>
        <taxon>Bacillota</taxon>
        <taxon>Bacilli</taxon>
        <taxon>Lactobacillales</taxon>
        <taxon>Enterococcaceae</taxon>
        <taxon>Enterococcus</taxon>
    </lineage>
</organism>
<dbReference type="AlphaFoldDB" id="A0A415EV40"/>
<name>A0A415EV40_ENTCA</name>